<evidence type="ECO:0008006" key="7">
    <source>
        <dbReference type="Google" id="ProtNLM"/>
    </source>
</evidence>
<dbReference type="Gene3D" id="2.60.40.2700">
    <property type="match status" value="1"/>
</dbReference>
<dbReference type="SMART" id="SM00644">
    <property type="entry name" value="Ami_2"/>
    <property type="match status" value="1"/>
</dbReference>
<dbReference type="Proteomes" id="UP000732378">
    <property type="component" value="Unassembled WGS sequence"/>
</dbReference>
<evidence type="ECO:0000259" key="3">
    <source>
        <dbReference type="SMART" id="SM00644"/>
    </source>
</evidence>
<dbReference type="InterPro" id="IPR002502">
    <property type="entry name" value="Amidase_domain"/>
</dbReference>
<dbReference type="SUPFAM" id="SSF55846">
    <property type="entry name" value="N-acetylmuramoyl-L-alanine amidase-like"/>
    <property type="match status" value="1"/>
</dbReference>
<sequence>MPPEPTHRRSLVKAAVVGGVAVGAVGVAVRLDPSSRPDDDLAPGGALELSADSGSDVKSLEVRLDDTMLRRSSQARWSTRALPTSVHSMVAVTWQGESTAEVSVRSKVAGQWGQWAVLPTLDDHPDPTDAEDTAVNGTHLRWVGPAEGVQVQVSGVRPEALTLVLLHPAPRPEDELDEVPASLVAGRSTAARQGEPVPRPAIRTRKQWGATESWRDGSPRYNSTIEQLHVHHSASGNDYAPADVPAIIRGFYRYHTQNLGWSDIAYNFLVDKYGRLWEGRAGGVTKPVRGAHTLGFNATSAGVAAIGNYEVAGPSKKMLGALADLAAWKLDQYGRKPRGKITVRSEGSDRYAAGAMATLRIIDGHRDTNDTACPGKLLYARLDDVRSEAHRIVKRYRSSTPKVRATRRPEVTGRSRPGKPLKLDPGAYEPSGAKVSVQWRRDGKAVSGATGLRYRCTEADLGSEITALVRATSPGAEPTQDVVSAGRVTTPVKVVPSARSRRGRVRVLVDFVPPRGLAVTPTGRVSIKVGSRTKTVPLRDGKVRTTLGKRRPMRPGQRRVVVTYTGDRSCNPSQRETTVEIVS</sequence>
<comment type="caution">
    <text evidence="5">The sequence shown here is derived from an EMBL/GenBank/DDBJ whole genome shotgun (WGS) entry which is preliminary data.</text>
</comment>
<feature type="domain" description="N-acetylmuramoyl-L-alanine amidase" evidence="3">
    <location>
        <begin position="213"/>
        <end position="375"/>
    </location>
</feature>
<dbReference type="PANTHER" id="PTHR11022:SF41">
    <property type="entry name" value="PEPTIDOGLYCAN-RECOGNITION PROTEIN LC-RELATED"/>
    <property type="match status" value="1"/>
</dbReference>
<gene>
    <name evidence="5" type="ORF">JOE61_003515</name>
</gene>
<evidence type="ECO:0000256" key="2">
    <source>
        <dbReference type="SAM" id="MobiDB-lite"/>
    </source>
</evidence>
<reference evidence="5 6" key="1">
    <citation type="submission" date="2021-01" db="EMBL/GenBank/DDBJ databases">
        <title>Sequencing the genomes of 1000 actinobacteria strains.</title>
        <authorList>
            <person name="Klenk H.-P."/>
        </authorList>
    </citation>
    <scope>NUCLEOTIDE SEQUENCE [LARGE SCALE GENOMIC DNA]</scope>
    <source>
        <strain evidence="5 6">DSM 18239</strain>
    </source>
</reference>
<dbReference type="RefSeq" id="WP_193667621.1">
    <property type="nucleotide sequence ID" value="NZ_JACDTV010000002.1"/>
</dbReference>
<protein>
    <recommendedName>
        <fullName evidence="7">N-acetylmuramoyl-L-alanine amidase</fullName>
    </recommendedName>
</protein>
<dbReference type="CDD" id="cd06583">
    <property type="entry name" value="PGRP"/>
    <property type="match status" value="1"/>
</dbReference>
<dbReference type="PANTHER" id="PTHR11022">
    <property type="entry name" value="PEPTIDOGLYCAN RECOGNITION PROTEIN"/>
    <property type="match status" value="1"/>
</dbReference>
<dbReference type="InterPro" id="IPR036505">
    <property type="entry name" value="Amidase/PGRP_sf"/>
</dbReference>
<evidence type="ECO:0000313" key="6">
    <source>
        <dbReference type="Proteomes" id="UP000732378"/>
    </source>
</evidence>
<dbReference type="SMART" id="SM00701">
    <property type="entry name" value="PGRP"/>
    <property type="match status" value="1"/>
</dbReference>
<feature type="domain" description="Peptidoglycan recognition protein family" evidence="4">
    <location>
        <begin position="200"/>
        <end position="348"/>
    </location>
</feature>
<evidence type="ECO:0000256" key="1">
    <source>
        <dbReference type="ARBA" id="ARBA00007553"/>
    </source>
</evidence>
<accession>A0ABS2MEU3</accession>
<dbReference type="EMBL" id="JAFBBZ010000001">
    <property type="protein sequence ID" value="MBM7509701.1"/>
    <property type="molecule type" value="Genomic_DNA"/>
</dbReference>
<evidence type="ECO:0000313" key="5">
    <source>
        <dbReference type="EMBL" id="MBM7509701.1"/>
    </source>
</evidence>
<dbReference type="InterPro" id="IPR015510">
    <property type="entry name" value="PGRP"/>
</dbReference>
<comment type="similarity">
    <text evidence="1">Belongs to the N-acetylmuramoyl-L-alanine amidase 2 family.</text>
</comment>
<name>A0ABS2MEU3_9ACTN</name>
<proteinExistence type="inferred from homology"/>
<dbReference type="Pfam" id="PF01510">
    <property type="entry name" value="Amidase_2"/>
    <property type="match status" value="1"/>
</dbReference>
<feature type="region of interest" description="Disordered" evidence="2">
    <location>
        <begin position="399"/>
        <end position="429"/>
    </location>
</feature>
<organism evidence="5 6">
    <name type="scientific">Nocardioides salarius</name>
    <dbReference type="NCBI Taxonomy" id="374513"/>
    <lineage>
        <taxon>Bacteria</taxon>
        <taxon>Bacillati</taxon>
        <taxon>Actinomycetota</taxon>
        <taxon>Actinomycetes</taxon>
        <taxon>Propionibacteriales</taxon>
        <taxon>Nocardioidaceae</taxon>
        <taxon>Nocardioides</taxon>
    </lineage>
</organism>
<dbReference type="Gene3D" id="3.40.80.10">
    <property type="entry name" value="Peptidoglycan recognition protein-like"/>
    <property type="match status" value="1"/>
</dbReference>
<keyword evidence="6" id="KW-1185">Reference proteome</keyword>
<evidence type="ECO:0000259" key="4">
    <source>
        <dbReference type="SMART" id="SM00701"/>
    </source>
</evidence>
<dbReference type="InterPro" id="IPR006619">
    <property type="entry name" value="PGRP_domain_met/bac"/>
</dbReference>